<keyword evidence="9" id="KW-1185">Reference proteome</keyword>
<evidence type="ECO:0000256" key="3">
    <source>
        <dbReference type="ARBA" id="ARBA00022692"/>
    </source>
</evidence>
<sequence length="794" mass="89551">MRRPAAVACGTYILGMATEFFLDINEKNLVIAAIFTSIIFAWAHQKNRLYWKKNRYSLFLVGLFIFGLLQFSFAQNHREILSQHAGEYLTVYGRIVSIEQKDEAYYRAIVKVFQIESIGEINQEKVLINIYGECPDYYDFQGKNARFSGTLSLPSPKRNPRCFDYRQYLSTKNIFVIMTVNGSNYEPEAKAANSIAHWISVVKYDYKRNLYQIFDKEIAGLILGMVFGDSNGLEEDLYDSFQKNGICHILSVSGLHVAALYVCVNKLFGGRRHVCYNLLTLFLLLIYAALSNFCPPVIRAVVMISLHIFAKYMYCKYDMFTGSAITMAVMLFFNPLSLLNLGFQLSFLAIFTLAVILPAANRIYESTITAAMVAQVGIAPISAYVFNYFSFSAFVANIPVIFISGILIPISMFLLLLSILGGFGLYSVQLGDFFQIVSVMAEFLCKLLLYVNDLVYIEKVSFIYVVSPTLWQLILYYSFLFFCCSEYFRICFQRKQYKCIGKILILLVAVSFLFGNCFLEPFDKAQMVFIDVGQGDCLHIKTPDGKNILIDSGGSATKDIGKTILLPYFLKNGVKKIDLAFVTHLHTDHFGGLQTLTSYIDVEKLCLYEGNEVIEKNVEEMIGISKNEFIYLVQGQSIKVGDCVEIQVLYPPEKSIETYKEMAGQEGNENDSSLVFRILFNGVSTLMTGDIDCDGEMQLIRSNTGKIPLKTDILKVAHHGSKYSTSEEFVKTVSAKIAVIQVGKNNYGHPNADIIKRLEQNGTSVFRNDKNGALGIKVKKDGNIEVMQMISEDL</sequence>
<keyword evidence="5 6" id="KW-0472">Membrane</keyword>
<feature type="transmembrane region" description="Helical" evidence="6">
    <location>
        <begin position="27"/>
        <end position="44"/>
    </location>
</feature>
<keyword evidence="3 6" id="KW-0812">Transmembrane</keyword>
<dbReference type="Proteomes" id="UP000664545">
    <property type="component" value="Unassembled WGS sequence"/>
</dbReference>
<dbReference type="InterPro" id="IPR001279">
    <property type="entry name" value="Metallo-B-lactamas"/>
</dbReference>
<dbReference type="InterPro" id="IPR025405">
    <property type="entry name" value="DUF4131"/>
</dbReference>
<keyword evidence="2" id="KW-1003">Cell membrane</keyword>
<dbReference type="CDD" id="cd07731">
    <property type="entry name" value="ComA-like_MBL-fold"/>
    <property type="match status" value="1"/>
</dbReference>
<dbReference type="InterPro" id="IPR004797">
    <property type="entry name" value="Competence_ComEC/Rec2"/>
</dbReference>
<dbReference type="NCBIfam" id="TIGR00361">
    <property type="entry name" value="ComEC_Rec2"/>
    <property type="match status" value="1"/>
</dbReference>
<dbReference type="Gene3D" id="3.60.15.10">
    <property type="entry name" value="Ribonuclease Z/Hydroxyacylglutathione hydrolase-like"/>
    <property type="match status" value="1"/>
</dbReference>
<comment type="caution">
    <text evidence="8">The sequence shown here is derived from an EMBL/GenBank/DDBJ whole genome shotgun (WGS) entry which is preliminary data.</text>
</comment>
<dbReference type="SUPFAM" id="SSF56281">
    <property type="entry name" value="Metallo-hydrolase/oxidoreductase"/>
    <property type="match status" value="1"/>
</dbReference>
<comment type="subcellular location">
    <subcellularLocation>
        <location evidence="1">Cell membrane</location>
        <topology evidence="1">Multi-pass membrane protein</topology>
    </subcellularLocation>
</comment>
<dbReference type="EMBL" id="JAFJZZ010000001">
    <property type="protein sequence ID" value="MBN7772749.1"/>
    <property type="molecule type" value="Genomic_DNA"/>
</dbReference>
<name>A0A939D751_CLOAM</name>
<feature type="transmembrane region" description="Helical" evidence="6">
    <location>
        <begin position="367"/>
        <end position="386"/>
    </location>
</feature>
<evidence type="ECO:0000313" key="9">
    <source>
        <dbReference type="Proteomes" id="UP000664545"/>
    </source>
</evidence>
<proteinExistence type="predicted"/>
<evidence type="ECO:0000313" key="8">
    <source>
        <dbReference type="EMBL" id="MBN7772749.1"/>
    </source>
</evidence>
<evidence type="ECO:0000256" key="4">
    <source>
        <dbReference type="ARBA" id="ARBA00022989"/>
    </source>
</evidence>
<dbReference type="PANTHER" id="PTHR30619">
    <property type="entry name" value="DNA INTERNALIZATION/COMPETENCE PROTEIN COMEC/REC2"/>
    <property type="match status" value="1"/>
</dbReference>
<dbReference type="GO" id="GO:0005886">
    <property type="term" value="C:plasma membrane"/>
    <property type="evidence" value="ECO:0007669"/>
    <property type="project" value="UniProtKB-SubCell"/>
</dbReference>
<evidence type="ECO:0000256" key="6">
    <source>
        <dbReference type="SAM" id="Phobius"/>
    </source>
</evidence>
<feature type="domain" description="Metallo-beta-lactamase" evidence="7">
    <location>
        <begin position="534"/>
        <end position="744"/>
    </location>
</feature>
<evidence type="ECO:0000256" key="2">
    <source>
        <dbReference type="ARBA" id="ARBA00022475"/>
    </source>
</evidence>
<dbReference type="Pfam" id="PF03772">
    <property type="entry name" value="Competence"/>
    <property type="match status" value="1"/>
</dbReference>
<dbReference type="SMART" id="SM00849">
    <property type="entry name" value="Lactamase_B"/>
    <property type="match status" value="1"/>
</dbReference>
<dbReference type="InterPro" id="IPR004477">
    <property type="entry name" value="ComEC_N"/>
</dbReference>
<feature type="transmembrane region" description="Helical" evidence="6">
    <location>
        <begin position="462"/>
        <end position="482"/>
    </location>
</feature>
<feature type="transmembrane region" description="Helical" evidence="6">
    <location>
        <begin position="274"/>
        <end position="290"/>
    </location>
</feature>
<dbReference type="NCBIfam" id="TIGR00360">
    <property type="entry name" value="ComEC_N-term"/>
    <property type="match status" value="1"/>
</dbReference>
<gene>
    <name evidence="8" type="ORF">JYB65_05180</name>
</gene>
<evidence type="ECO:0000256" key="5">
    <source>
        <dbReference type="ARBA" id="ARBA00023136"/>
    </source>
</evidence>
<reference evidence="8" key="1">
    <citation type="submission" date="2021-02" db="EMBL/GenBank/DDBJ databases">
        <title>Abyssanaerobacter marinus gen.nov., sp., nov, anaerobic bacterium isolated from the Onnuri vent field of Indian Ocean and suggestion of Mogibacteriaceae fam. nov., and proposal of reclassification of ambiguous this family's genus member.</title>
        <authorList>
            <person name="Kim Y.J."/>
            <person name="Yang J.-A."/>
        </authorList>
    </citation>
    <scope>NUCLEOTIDE SEQUENCE</scope>
    <source>
        <strain evidence="8">DSM 2634</strain>
    </source>
</reference>
<keyword evidence="4 6" id="KW-1133">Transmembrane helix</keyword>
<feature type="transmembrane region" description="Helical" evidence="6">
    <location>
        <begin position="56"/>
        <end position="74"/>
    </location>
</feature>
<dbReference type="AlphaFoldDB" id="A0A939D751"/>
<dbReference type="Pfam" id="PF13567">
    <property type="entry name" value="DUF4131"/>
    <property type="match status" value="1"/>
</dbReference>
<accession>A0A939D751</accession>
<dbReference type="GO" id="GO:0030420">
    <property type="term" value="P:establishment of competence for transformation"/>
    <property type="evidence" value="ECO:0007669"/>
    <property type="project" value="InterPro"/>
</dbReference>
<evidence type="ECO:0000259" key="7">
    <source>
        <dbReference type="SMART" id="SM00849"/>
    </source>
</evidence>
<dbReference type="PANTHER" id="PTHR30619:SF7">
    <property type="entry name" value="BETA-LACTAMASE DOMAIN PROTEIN"/>
    <property type="match status" value="1"/>
</dbReference>
<dbReference type="RefSeq" id="WP_206581526.1">
    <property type="nucleotide sequence ID" value="NZ_JAFJZZ010000001.1"/>
</dbReference>
<dbReference type="InterPro" id="IPR036866">
    <property type="entry name" value="RibonucZ/Hydroxyglut_hydro"/>
</dbReference>
<protein>
    <submittedName>
        <fullName evidence="8">DNA internalization-related competence protein ComEC/Rec2</fullName>
    </submittedName>
</protein>
<feature type="transmembrane region" description="Helical" evidence="6">
    <location>
        <begin position="398"/>
        <end position="426"/>
    </location>
</feature>
<feature type="transmembrane region" description="Helical" evidence="6">
    <location>
        <begin position="342"/>
        <end position="360"/>
    </location>
</feature>
<feature type="transmembrane region" description="Helical" evidence="6">
    <location>
        <begin position="296"/>
        <end position="314"/>
    </location>
</feature>
<feature type="transmembrane region" description="Helical" evidence="6">
    <location>
        <begin position="503"/>
        <end position="522"/>
    </location>
</feature>
<organism evidence="8 9">
    <name type="scientific">Clostridium aminobutyricum</name>
    <dbReference type="NCBI Taxonomy" id="33953"/>
    <lineage>
        <taxon>Bacteria</taxon>
        <taxon>Bacillati</taxon>
        <taxon>Bacillota</taxon>
        <taxon>Clostridia</taxon>
        <taxon>Eubacteriales</taxon>
        <taxon>Clostridiaceae</taxon>
        <taxon>Clostridium</taxon>
    </lineage>
</organism>
<evidence type="ECO:0000256" key="1">
    <source>
        <dbReference type="ARBA" id="ARBA00004651"/>
    </source>
</evidence>
<dbReference type="InterPro" id="IPR035681">
    <property type="entry name" value="ComA-like_MBL"/>
</dbReference>
<dbReference type="Pfam" id="PF00753">
    <property type="entry name" value="Lactamase_B"/>
    <property type="match status" value="1"/>
</dbReference>
<dbReference type="InterPro" id="IPR052159">
    <property type="entry name" value="Competence_DNA_uptake"/>
</dbReference>